<dbReference type="AlphaFoldDB" id="A0ABD2P5I6"/>
<comment type="caution">
    <text evidence="1">The sequence shown here is derived from an EMBL/GenBank/DDBJ whole genome shotgun (WGS) entry which is preliminary data.</text>
</comment>
<reference evidence="1 2" key="1">
    <citation type="journal article" date="2021" name="BMC Biol.">
        <title>Horizontally acquired antibacterial genes associated with adaptive radiation of ladybird beetles.</title>
        <authorList>
            <person name="Li H.S."/>
            <person name="Tang X.F."/>
            <person name="Huang Y.H."/>
            <person name="Xu Z.Y."/>
            <person name="Chen M.L."/>
            <person name="Du X.Y."/>
            <person name="Qiu B.Y."/>
            <person name="Chen P.T."/>
            <person name="Zhang W."/>
            <person name="Slipinski A."/>
            <person name="Escalona H.E."/>
            <person name="Waterhouse R.M."/>
            <person name="Zwick A."/>
            <person name="Pang H."/>
        </authorList>
    </citation>
    <scope>NUCLEOTIDE SEQUENCE [LARGE SCALE GENOMIC DNA]</scope>
    <source>
        <strain evidence="1">SYSU2018</strain>
    </source>
</reference>
<dbReference type="Proteomes" id="UP001516400">
    <property type="component" value="Unassembled WGS sequence"/>
</dbReference>
<proteinExistence type="predicted"/>
<dbReference type="EMBL" id="JABFTP020000185">
    <property type="protein sequence ID" value="KAL3286222.1"/>
    <property type="molecule type" value="Genomic_DNA"/>
</dbReference>
<evidence type="ECO:0000313" key="1">
    <source>
        <dbReference type="EMBL" id="KAL3286222.1"/>
    </source>
</evidence>
<accession>A0ABD2P5I6</accession>
<evidence type="ECO:0000313" key="2">
    <source>
        <dbReference type="Proteomes" id="UP001516400"/>
    </source>
</evidence>
<gene>
    <name evidence="1" type="ORF">HHI36_000733</name>
</gene>
<protein>
    <submittedName>
        <fullName evidence="1">Uncharacterized protein</fullName>
    </submittedName>
</protein>
<sequence length="115" mass="12953">MHIFQIALNVCAETDVRVQRSKGSLDIEFQQTTNQKRKDCSFGLGKYGDIKAIYETEKLRKAKDALIIGYAEQSQLLKISIPKSAYENLQAGKLLSCYETAFYMILAGQFCSDVT</sequence>
<organism evidence="1 2">
    <name type="scientific">Cryptolaemus montrouzieri</name>
    <dbReference type="NCBI Taxonomy" id="559131"/>
    <lineage>
        <taxon>Eukaryota</taxon>
        <taxon>Metazoa</taxon>
        <taxon>Ecdysozoa</taxon>
        <taxon>Arthropoda</taxon>
        <taxon>Hexapoda</taxon>
        <taxon>Insecta</taxon>
        <taxon>Pterygota</taxon>
        <taxon>Neoptera</taxon>
        <taxon>Endopterygota</taxon>
        <taxon>Coleoptera</taxon>
        <taxon>Polyphaga</taxon>
        <taxon>Cucujiformia</taxon>
        <taxon>Coccinelloidea</taxon>
        <taxon>Coccinellidae</taxon>
        <taxon>Scymninae</taxon>
        <taxon>Scymnini</taxon>
        <taxon>Cryptolaemus</taxon>
    </lineage>
</organism>
<name>A0ABD2P5I6_9CUCU</name>
<keyword evidence="2" id="KW-1185">Reference proteome</keyword>